<dbReference type="PANTHER" id="PTHR43767">
    <property type="entry name" value="LONG-CHAIN-FATTY-ACID--COA LIGASE"/>
    <property type="match status" value="1"/>
</dbReference>
<dbReference type="EMBL" id="BAAAEM010000002">
    <property type="protein sequence ID" value="GAA0468033.1"/>
    <property type="molecule type" value="Genomic_DNA"/>
</dbReference>
<feature type="domain" description="AMP-binding enzyme C-terminal" evidence="2">
    <location>
        <begin position="434"/>
        <end position="508"/>
    </location>
</feature>
<dbReference type="InterPro" id="IPR000873">
    <property type="entry name" value="AMP-dep_synth/lig_dom"/>
</dbReference>
<protein>
    <submittedName>
        <fullName evidence="3">Class I adenylate-forming enzyme family protein</fullName>
    </submittedName>
</protein>
<dbReference type="InterPro" id="IPR020845">
    <property type="entry name" value="AMP-binding_CS"/>
</dbReference>
<dbReference type="Gene3D" id="3.30.300.30">
    <property type="match status" value="1"/>
</dbReference>
<dbReference type="Gene3D" id="3.40.50.12780">
    <property type="entry name" value="N-terminal domain of ligase-like"/>
    <property type="match status" value="1"/>
</dbReference>
<dbReference type="RefSeq" id="WP_229953870.1">
    <property type="nucleotide sequence ID" value="NZ_BAAAEM010000002.1"/>
</dbReference>
<gene>
    <name evidence="3" type="ORF">GCM10009096_06110</name>
</gene>
<dbReference type="InterPro" id="IPR050237">
    <property type="entry name" value="ATP-dep_AMP-bd_enzyme"/>
</dbReference>
<feature type="domain" description="AMP-dependent synthetase/ligase" evidence="1">
    <location>
        <begin position="23"/>
        <end position="377"/>
    </location>
</feature>
<proteinExistence type="predicted"/>
<evidence type="ECO:0000259" key="2">
    <source>
        <dbReference type="Pfam" id="PF13193"/>
    </source>
</evidence>
<keyword evidence="4" id="KW-1185">Reference proteome</keyword>
<dbReference type="InterPro" id="IPR045851">
    <property type="entry name" value="AMP-bd_C_sf"/>
</dbReference>
<dbReference type="PROSITE" id="PS00455">
    <property type="entry name" value="AMP_BINDING"/>
    <property type="match status" value="1"/>
</dbReference>
<sequence>MTKIDPIAYLEQPFDHLAELINAHAVNQPDRIALDDGNEQLNWRETAALVNRVAAQLQADGLKKGQAVSILGTTTILYAIAYLGAIIAGGCAAPLTTSATPKQLANMMADSGAMHLFVDSAKRAELFESGIDLPPLKHIMMDVAEEGAPLMHDWMAEDGAMPTDPEVGPKDPFNIIYSSGTTGTPKGIVHSRQMRWYQMAVGENSGYGQPGQVSLFSTPLYSNTTLGIFVATVAYGGTSILMRKFDCQRWLELAQENHATHTMLVPVQYQRLMDFDGFDDYDLSHFTHKYCTSAPFSAQLKAEVLERMPGGLIEIYSMTEGGVVCILLAHAFPDKLHTVGIAWGGSEVITVDEDLNRLPTGEMGELVGRSQTMMSGYQNQPEKTEEASWYDENGERWQRMGDIGRVDEDGFITLMGRSKDMIISGGFNIYPRDLEEALMLQPDVADAAVVGVASKQWGETPVGFVVPENGVSLDLEALKAATNAELGKTQRLSELHLIDELPRSHIGKILKTELRDRAQRMVSGLVR</sequence>
<accession>A0ABN1A5J5</accession>
<dbReference type="InterPro" id="IPR025110">
    <property type="entry name" value="AMP-bd_C"/>
</dbReference>
<organism evidence="3 4">
    <name type="scientific">Parasphingorhabdus litoris</name>
    <dbReference type="NCBI Taxonomy" id="394733"/>
    <lineage>
        <taxon>Bacteria</taxon>
        <taxon>Pseudomonadati</taxon>
        <taxon>Pseudomonadota</taxon>
        <taxon>Alphaproteobacteria</taxon>
        <taxon>Sphingomonadales</taxon>
        <taxon>Sphingomonadaceae</taxon>
        <taxon>Parasphingorhabdus</taxon>
    </lineage>
</organism>
<evidence type="ECO:0000313" key="4">
    <source>
        <dbReference type="Proteomes" id="UP001500713"/>
    </source>
</evidence>
<dbReference type="Pfam" id="PF13193">
    <property type="entry name" value="AMP-binding_C"/>
    <property type="match status" value="1"/>
</dbReference>
<dbReference type="PANTHER" id="PTHR43767:SF1">
    <property type="entry name" value="NONRIBOSOMAL PEPTIDE SYNTHASE PES1 (EUROFUNG)-RELATED"/>
    <property type="match status" value="1"/>
</dbReference>
<reference evidence="3 4" key="1">
    <citation type="journal article" date="2019" name="Int. J. Syst. Evol. Microbiol.">
        <title>The Global Catalogue of Microorganisms (GCM) 10K type strain sequencing project: providing services to taxonomists for standard genome sequencing and annotation.</title>
        <authorList>
            <consortium name="The Broad Institute Genomics Platform"/>
            <consortium name="The Broad Institute Genome Sequencing Center for Infectious Disease"/>
            <person name="Wu L."/>
            <person name="Ma J."/>
        </authorList>
    </citation>
    <scope>NUCLEOTIDE SEQUENCE [LARGE SCALE GENOMIC DNA]</scope>
    <source>
        <strain evidence="3 4">JCM 14162</strain>
    </source>
</reference>
<dbReference type="Pfam" id="PF00501">
    <property type="entry name" value="AMP-binding"/>
    <property type="match status" value="1"/>
</dbReference>
<evidence type="ECO:0000259" key="1">
    <source>
        <dbReference type="Pfam" id="PF00501"/>
    </source>
</evidence>
<dbReference type="Proteomes" id="UP001500713">
    <property type="component" value="Unassembled WGS sequence"/>
</dbReference>
<dbReference type="SUPFAM" id="SSF56801">
    <property type="entry name" value="Acetyl-CoA synthetase-like"/>
    <property type="match status" value="1"/>
</dbReference>
<evidence type="ECO:0000313" key="3">
    <source>
        <dbReference type="EMBL" id="GAA0468033.1"/>
    </source>
</evidence>
<comment type="caution">
    <text evidence="3">The sequence shown here is derived from an EMBL/GenBank/DDBJ whole genome shotgun (WGS) entry which is preliminary data.</text>
</comment>
<name>A0ABN1A5J5_9SPHN</name>
<dbReference type="InterPro" id="IPR042099">
    <property type="entry name" value="ANL_N_sf"/>
</dbReference>